<reference evidence="8 9" key="1">
    <citation type="submission" date="2010-07" db="EMBL/GenBank/DDBJ databases">
        <title>The draft genome of Paenibacillus curdlanolyticus YK9.</title>
        <authorList>
            <consortium name="US DOE Joint Genome Institute (JGI-PGF)"/>
            <person name="Lucas S."/>
            <person name="Copeland A."/>
            <person name="Lapidus A."/>
            <person name="Cheng J.-F."/>
            <person name="Bruce D."/>
            <person name="Goodwin L."/>
            <person name="Pitluck S."/>
            <person name="Land M.L."/>
            <person name="Hauser L."/>
            <person name="Chang Y.-J."/>
            <person name="Jeffries C."/>
            <person name="Anderson I.J."/>
            <person name="Johnson E."/>
            <person name="Loganathan U."/>
            <person name="Mulhopadhyay B."/>
            <person name="Kyrpides N."/>
            <person name="Woyke T.J."/>
        </authorList>
    </citation>
    <scope>NUCLEOTIDE SEQUENCE [LARGE SCALE GENOMIC DNA]</scope>
    <source>
        <strain evidence="8 9">YK9</strain>
    </source>
</reference>
<dbReference type="RefSeq" id="WP_006038712.1">
    <property type="nucleotide sequence ID" value="NZ_AEDD01000007.1"/>
</dbReference>
<evidence type="ECO:0000256" key="5">
    <source>
        <dbReference type="ARBA" id="ARBA00023239"/>
    </source>
</evidence>
<organism evidence="8 9">
    <name type="scientific">Paenibacillus curdlanolyticus YK9</name>
    <dbReference type="NCBI Taxonomy" id="717606"/>
    <lineage>
        <taxon>Bacteria</taxon>
        <taxon>Bacillati</taxon>
        <taxon>Bacillota</taxon>
        <taxon>Bacilli</taxon>
        <taxon>Bacillales</taxon>
        <taxon>Paenibacillaceae</taxon>
        <taxon>Paenibacillus</taxon>
    </lineage>
</organism>
<dbReference type="CDD" id="cd06450">
    <property type="entry name" value="DOPA_deC_like"/>
    <property type="match status" value="1"/>
</dbReference>
<dbReference type="PROSITE" id="PS00392">
    <property type="entry name" value="DDC_GAD_HDC_YDC"/>
    <property type="match status" value="1"/>
</dbReference>
<evidence type="ECO:0000256" key="4">
    <source>
        <dbReference type="ARBA" id="ARBA00022898"/>
    </source>
</evidence>
<evidence type="ECO:0000256" key="3">
    <source>
        <dbReference type="ARBA" id="ARBA00022793"/>
    </source>
</evidence>
<protein>
    <submittedName>
        <fullName evidence="8">Pyridoxal-dependent decarboxylase</fullName>
    </submittedName>
</protein>
<dbReference type="PANTHER" id="PTHR45677">
    <property type="entry name" value="GLUTAMATE DECARBOXYLASE-RELATED"/>
    <property type="match status" value="1"/>
</dbReference>
<dbReference type="SUPFAM" id="SSF53383">
    <property type="entry name" value="PLP-dependent transferases"/>
    <property type="match status" value="1"/>
</dbReference>
<dbReference type="GO" id="GO:0004058">
    <property type="term" value="F:aromatic-L-amino-acid decarboxylase activity"/>
    <property type="evidence" value="ECO:0007669"/>
    <property type="project" value="UniProtKB-ARBA"/>
</dbReference>
<dbReference type="STRING" id="717606.PaecuDRAFT_2722"/>
<dbReference type="PANTHER" id="PTHR45677:SF8">
    <property type="entry name" value="CYSTEINE SULFINIC ACID DECARBOXYLASE"/>
    <property type="match status" value="1"/>
</dbReference>
<evidence type="ECO:0000313" key="8">
    <source>
        <dbReference type="EMBL" id="EFM10286.1"/>
    </source>
</evidence>
<gene>
    <name evidence="8" type="ORF">PaecuDRAFT_2722</name>
</gene>
<keyword evidence="9" id="KW-1185">Reference proteome</keyword>
<keyword evidence="3" id="KW-0210">Decarboxylase</keyword>
<dbReference type="OrthoDB" id="9803665at2"/>
<dbReference type="eggNOG" id="COG0076">
    <property type="taxonomic scope" value="Bacteria"/>
</dbReference>
<dbReference type="Gene3D" id="3.40.640.10">
    <property type="entry name" value="Type I PLP-dependent aspartate aminotransferase-like (Major domain)"/>
    <property type="match status" value="1"/>
</dbReference>
<dbReference type="InterPro" id="IPR002129">
    <property type="entry name" value="PyrdxlP-dep_de-COase"/>
</dbReference>
<comment type="similarity">
    <text evidence="2 7">Belongs to the group II decarboxylase family.</text>
</comment>
<evidence type="ECO:0000256" key="2">
    <source>
        <dbReference type="ARBA" id="ARBA00009533"/>
    </source>
</evidence>
<comment type="cofactor">
    <cofactor evidence="1 6 7">
        <name>pyridoxal 5'-phosphate</name>
        <dbReference type="ChEBI" id="CHEBI:597326"/>
    </cofactor>
</comment>
<dbReference type="AlphaFoldDB" id="E0IAZ5"/>
<feature type="modified residue" description="N6-(pyridoxal phosphate)lysine" evidence="6">
    <location>
        <position position="332"/>
    </location>
</feature>
<dbReference type="EMBL" id="AEDD01000007">
    <property type="protein sequence ID" value="EFM10286.1"/>
    <property type="molecule type" value="Genomic_DNA"/>
</dbReference>
<sequence length="522" mass="57208">MTVGADVQEQTVEQRRASAGELFGDLFLGPELASQDAYRSMINTATEVLIREFAASAKPYSGAAPESLLAALERQPVCPEEPSETMSELLNRLGADMLRHSAVVTHPACVAHLHCPPLMASLAAEAWIAASNQSMDSWDQSMAGTMLEEHVMAWLCGLYGLAETGDGVFTSGGTQSNLMGLLLARNHYAAVRWNWNVQQRGLPAASCRLRILCSEEAHFTVKQSAALLGLGEQAVVTIKTDSRHRMRKDDLLLKLKELKGSGLLPFALVATAGTTDFGAIDPLEELAAIARQNGMWFHVDAAYGGALAMSESQRARLRGIEEADSVTVDFHKGFYQPISCGAFLVRDKETFQSIRMSADYLNPESDEEAGVPNLVVKSIQTTRRFDALKLYLSLQHVGGRKFGEMVDHTVRLAQDTAVLIKAEPRLALLAEPELGTVVFRYMPVSRELNDDNSLHWADELNARIRDRLLADGWAVLARTRVWGRQCLKMTLLNPLTESAHTAIIIRKIVEAGLALETEQQAG</sequence>
<dbReference type="GO" id="GO:0030170">
    <property type="term" value="F:pyridoxal phosphate binding"/>
    <property type="evidence" value="ECO:0007669"/>
    <property type="project" value="InterPro"/>
</dbReference>
<keyword evidence="5 7" id="KW-0456">Lyase</keyword>
<dbReference type="InterPro" id="IPR021115">
    <property type="entry name" value="Pyridoxal-P_BS"/>
</dbReference>
<evidence type="ECO:0000256" key="1">
    <source>
        <dbReference type="ARBA" id="ARBA00001933"/>
    </source>
</evidence>
<name>E0IAZ5_9BACL</name>
<dbReference type="InterPro" id="IPR015422">
    <property type="entry name" value="PyrdxlP-dep_Trfase_small"/>
</dbReference>
<evidence type="ECO:0000256" key="6">
    <source>
        <dbReference type="PIRSR" id="PIRSR602129-50"/>
    </source>
</evidence>
<accession>E0IAZ5</accession>
<dbReference type="GO" id="GO:0005737">
    <property type="term" value="C:cytoplasm"/>
    <property type="evidence" value="ECO:0007669"/>
    <property type="project" value="TreeGrafter"/>
</dbReference>
<dbReference type="Proteomes" id="UP000005387">
    <property type="component" value="Unassembled WGS sequence"/>
</dbReference>
<dbReference type="InterPro" id="IPR015424">
    <property type="entry name" value="PyrdxlP-dep_Trfase"/>
</dbReference>
<dbReference type="Pfam" id="PF00282">
    <property type="entry name" value="Pyridoxal_deC"/>
    <property type="match status" value="1"/>
</dbReference>
<evidence type="ECO:0000313" key="9">
    <source>
        <dbReference type="Proteomes" id="UP000005387"/>
    </source>
</evidence>
<dbReference type="InterPro" id="IPR015421">
    <property type="entry name" value="PyrdxlP-dep_Trfase_major"/>
</dbReference>
<evidence type="ECO:0000256" key="7">
    <source>
        <dbReference type="RuleBase" id="RU000382"/>
    </source>
</evidence>
<keyword evidence="4 6" id="KW-0663">Pyridoxal phosphate</keyword>
<dbReference type="Gene3D" id="3.90.1150.10">
    <property type="entry name" value="Aspartate Aminotransferase, domain 1"/>
    <property type="match status" value="1"/>
</dbReference>
<proteinExistence type="inferred from homology"/>
<dbReference type="GO" id="GO:0019752">
    <property type="term" value="P:carboxylic acid metabolic process"/>
    <property type="evidence" value="ECO:0007669"/>
    <property type="project" value="InterPro"/>
</dbReference>